<keyword evidence="2" id="KW-0521">NADP</keyword>
<dbReference type="Proteomes" id="UP000626109">
    <property type="component" value="Unassembled WGS sequence"/>
</dbReference>
<evidence type="ECO:0000256" key="3">
    <source>
        <dbReference type="ARBA" id="ARBA00023002"/>
    </source>
</evidence>
<dbReference type="Pfam" id="PF00248">
    <property type="entry name" value="Aldo_ket_red"/>
    <property type="match status" value="1"/>
</dbReference>
<dbReference type="CDD" id="cd17920">
    <property type="entry name" value="DEXHc_RecQ"/>
    <property type="match status" value="1"/>
</dbReference>
<accession>A0A813J8X8</accession>
<evidence type="ECO:0000313" key="6">
    <source>
        <dbReference type="EMBL" id="CAE8666658.1"/>
    </source>
</evidence>
<protein>
    <recommendedName>
        <fullName evidence="5">Helicase ATP-binding domain-containing protein</fullName>
    </recommendedName>
</protein>
<dbReference type="PRINTS" id="PR00069">
    <property type="entry name" value="ALDKETRDTASE"/>
</dbReference>
<dbReference type="PROSITE" id="PS51192">
    <property type="entry name" value="HELICASE_ATP_BIND_1"/>
    <property type="match status" value="1"/>
</dbReference>
<evidence type="ECO:0000256" key="2">
    <source>
        <dbReference type="ARBA" id="ARBA00022857"/>
    </source>
</evidence>
<dbReference type="GO" id="GO:0016616">
    <property type="term" value="F:oxidoreductase activity, acting on the CH-OH group of donors, NAD or NADP as acceptor"/>
    <property type="evidence" value="ECO:0007669"/>
    <property type="project" value="UniProtKB-ARBA"/>
</dbReference>
<evidence type="ECO:0000259" key="5">
    <source>
        <dbReference type="PROSITE" id="PS51192"/>
    </source>
</evidence>
<organism evidence="6 7">
    <name type="scientific">Polarella glacialis</name>
    <name type="common">Dinoflagellate</name>
    <dbReference type="NCBI Taxonomy" id="89957"/>
    <lineage>
        <taxon>Eukaryota</taxon>
        <taxon>Sar</taxon>
        <taxon>Alveolata</taxon>
        <taxon>Dinophyceae</taxon>
        <taxon>Suessiales</taxon>
        <taxon>Suessiaceae</taxon>
        <taxon>Polarella</taxon>
    </lineage>
</organism>
<reference evidence="6" key="1">
    <citation type="submission" date="2021-02" db="EMBL/GenBank/DDBJ databases">
        <authorList>
            <person name="Dougan E. K."/>
            <person name="Rhodes N."/>
            <person name="Thang M."/>
            <person name="Chan C."/>
        </authorList>
    </citation>
    <scope>NUCLEOTIDE SEQUENCE</scope>
</reference>
<dbReference type="InterPro" id="IPR036812">
    <property type="entry name" value="NAD(P)_OxRdtase_dom_sf"/>
</dbReference>
<dbReference type="InterPro" id="IPR011545">
    <property type="entry name" value="DEAD/DEAH_box_helicase_dom"/>
</dbReference>
<dbReference type="InterPro" id="IPR023210">
    <property type="entry name" value="NADP_OxRdtase_dom"/>
</dbReference>
<dbReference type="Gene3D" id="3.20.20.100">
    <property type="entry name" value="NADP-dependent oxidoreductase domain"/>
    <property type="match status" value="1"/>
</dbReference>
<feature type="domain" description="Helicase ATP-binding" evidence="5">
    <location>
        <begin position="137"/>
        <end position="314"/>
    </location>
</feature>
<comment type="similarity">
    <text evidence="1">Belongs to the aldo/keto reductase family.</text>
</comment>
<name>A0A813J8X8_POLGL</name>
<evidence type="ECO:0000256" key="4">
    <source>
        <dbReference type="SAM" id="MobiDB-lite"/>
    </source>
</evidence>
<sequence>MVAVLLQPGLGAGSPAIGHPRLVSILCLARPSRTSYLKAHQLLPGSEGQQFGRHAAAGFGVALLLAARAAASSRSRGAACRRPSSCRPLRLRLASQQTEGGAVQSADAEAQQVEEAEQLLRAFFGYETWRCEQQAVVKAVVQKQDVLVNWSTGAGKSLCYQLPAVLAWRRRRGVTVVVEPLISLMRDQVVNFNKLSASSDAPRATFLGSGQSDARMDKRALEGEFCLVYVTPEKLTEGLLLGLEQLYKSGRLELIVMDEAACISLWGHDFRPSFRNMWWVREQYPQVPFMALSASMTENMRRDISEQLCFRDPLISTLPYFRANLDITCTHKEGFAKDMARICISLLLATVVDITEIQLLKASRLCRCDVCLGRRGDWFGSVQPRDFFREARLVLEAVRVAQGLTKGRGARKEAVLKLLTARTETALVGVPQIMVERLWALRDELPFCRRTKAYVSEIFDMLYGNGYLSRQLTDNQDFRSFFWRMTDFGESALFWGRSVHLLPTMSVRKLELEREERTEMEQAQKEYANIKTRLLKRIPCYLAELRNSSSEDAPNDESDMWGWMTSMSDSMKEYAVKAGESMSMCDNVEDEDVPEGVPVVSQMEVASDAIAGAESCNESVCTLSTDPVTGLCSDLEGALLEYKQEPNLDKSEILRRYNGAGSRQHQHNAVDIYRIQGHNQGIPVLEEVKYLGDHVTANGTMHAEIVYRAYVFTAADAKQLESKLRMLRVRWVVKLWKQGPLHIWKLINGIFNFEAEAPRTPWHSQWDLDLRIWRFKHGIDGEFGGEREGFCTDTLDRLIQGPSMTTLGNGLTAVQRGLLDLLNFALKGVERYFCPRCSDESGQRGLVPSEQSAEPSPSPSLLAAESESTSFAPPPKSRSLKALIFCVKDVAMWEEGPGLVALSNGVLMPRVTLGTGGFLGLAGKEGRAAMLAALKMGYRAIDTSEMNRNLLDVAWACQKSEVPREELFIIAKIAPWSHGYERAKSAFAQQLASLHLQHVDLLLLQWPHVWDPSQMDWGINQWRRSAKWRSAQLRGSWRALEELYEQGKVRSIGVSNFTTDHLEALLKWCTVAPHVLQAESHPHWPSRSLRNLCRQMDITFQGYAPFGGQLTEKNSGLRAIDDPVVLSVAESNKLTPGQVCMQWSLCRNVCTVVKSANFGRLRENLEAQSPSQQRLSCSTLARLDELAAPNAKYGPVYWGFNDQDYLHPWRNEQELTKEADLSPSRTTESFDGEGLFPESESFDSRSRSVSPAVGRPVSRPVLSFERRSSCSREWVSRRLAPHTPTHSLTHAHMYAHAKCCA</sequence>
<dbReference type="SUPFAM" id="SSF51430">
    <property type="entry name" value="NAD(P)-linked oxidoreductase"/>
    <property type="match status" value="1"/>
</dbReference>
<dbReference type="GO" id="GO:0003676">
    <property type="term" value="F:nucleic acid binding"/>
    <property type="evidence" value="ECO:0007669"/>
    <property type="project" value="InterPro"/>
</dbReference>
<dbReference type="CDD" id="cd19071">
    <property type="entry name" value="AKR_AKR1-5-like"/>
    <property type="match status" value="1"/>
</dbReference>
<proteinExistence type="inferred from homology"/>
<feature type="compositionally biased region" description="Low complexity" evidence="4">
    <location>
        <begin position="848"/>
        <end position="871"/>
    </location>
</feature>
<keyword evidence="3" id="KW-0560">Oxidoreductase</keyword>
<dbReference type="GO" id="GO:0005524">
    <property type="term" value="F:ATP binding"/>
    <property type="evidence" value="ECO:0007669"/>
    <property type="project" value="InterPro"/>
</dbReference>
<dbReference type="InterPro" id="IPR018170">
    <property type="entry name" value="Aldo/ket_reductase_CS"/>
</dbReference>
<evidence type="ECO:0000313" key="7">
    <source>
        <dbReference type="Proteomes" id="UP000626109"/>
    </source>
</evidence>
<dbReference type="PROSITE" id="PS00063">
    <property type="entry name" value="ALDOKETO_REDUCTASE_3"/>
    <property type="match status" value="1"/>
</dbReference>
<dbReference type="EMBL" id="CAJNNW010020685">
    <property type="protein sequence ID" value="CAE8666658.1"/>
    <property type="molecule type" value="Genomic_DNA"/>
</dbReference>
<dbReference type="InterPro" id="IPR020471">
    <property type="entry name" value="AKR"/>
</dbReference>
<dbReference type="PANTHER" id="PTHR43827">
    <property type="entry name" value="2,5-DIKETO-D-GLUCONIC ACID REDUCTASE"/>
    <property type="match status" value="1"/>
</dbReference>
<dbReference type="InterPro" id="IPR027417">
    <property type="entry name" value="P-loop_NTPase"/>
</dbReference>
<comment type="caution">
    <text evidence="6">The sequence shown here is derived from an EMBL/GenBank/DDBJ whole genome shotgun (WGS) entry which is preliminary data.</text>
</comment>
<dbReference type="SUPFAM" id="SSF52540">
    <property type="entry name" value="P-loop containing nucleoside triphosphate hydrolases"/>
    <property type="match status" value="1"/>
</dbReference>
<gene>
    <name evidence="6" type="ORF">PGLA2088_LOCUS16368</name>
</gene>
<dbReference type="PROSITE" id="PS00062">
    <property type="entry name" value="ALDOKETO_REDUCTASE_2"/>
    <property type="match status" value="1"/>
</dbReference>
<dbReference type="Gene3D" id="3.40.50.300">
    <property type="entry name" value="P-loop containing nucleotide triphosphate hydrolases"/>
    <property type="match status" value="1"/>
</dbReference>
<dbReference type="PANTHER" id="PTHR43827:SF3">
    <property type="entry name" value="NADP-DEPENDENT OXIDOREDUCTASE DOMAIN-CONTAINING PROTEIN"/>
    <property type="match status" value="1"/>
</dbReference>
<evidence type="ECO:0000256" key="1">
    <source>
        <dbReference type="ARBA" id="ARBA00007905"/>
    </source>
</evidence>
<feature type="region of interest" description="Disordered" evidence="4">
    <location>
        <begin position="844"/>
        <end position="875"/>
    </location>
</feature>
<feature type="region of interest" description="Disordered" evidence="4">
    <location>
        <begin position="1216"/>
        <end position="1252"/>
    </location>
</feature>
<dbReference type="SMART" id="SM00487">
    <property type="entry name" value="DEXDc"/>
    <property type="match status" value="1"/>
</dbReference>
<dbReference type="InterPro" id="IPR014001">
    <property type="entry name" value="Helicase_ATP-bd"/>
</dbReference>
<dbReference type="Pfam" id="PF00270">
    <property type="entry name" value="DEAD"/>
    <property type="match status" value="1"/>
</dbReference>